<dbReference type="InterPro" id="IPR029063">
    <property type="entry name" value="SAM-dependent_MTases_sf"/>
</dbReference>
<feature type="compositionally biased region" description="Basic and acidic residues" evidence="1">
    <location>
        <begin position="267"/>
        <end position="279"/>
    </location>
</feature>
<evidence type="ECO:0000256" key="1">
    <source>
        <dbReference type="SAM" id="MobiDB-lite"/>
    </source>
</evidence>
<name>A0A0F9DWR5_9ZZZZ</name>
<organism evidence="2">
    <name type="scientific">marine sediment metagenome</name>
    <dbReference type="NCBI Taxonomy" id="412755"/>
    <lineage>
        <taxon>unclassified sequences</taxon>
        <taxon>metagenomes</taxon>
        <taxon>ecological metagenomes</taxon>
    </lineage>
</organism>
<feature type="region of interest" description="Disordered" evidence="1">
    <location>
        <begin position="263"/>
        <end position="283"/>
    </location>
</feature>
<accession>A0A0F9DWR5</accession>
<gene>
    <name evidence="2" type="ORF">LCGC14_2147390</name>
</gene>
<proteinExistence type="predicted"/>
<sequence length="312" mass="36874">MPKYSAVNDWGGNSISKALFDYLEKTLPEHKTILELGSGWGTLTLMGRWNVWSVESKPEWFEKYNETQSFFVPIKDKWYDPEILEAYLYGLEYDLLLVDGPYTHREGLITHFNLFKQDVPIVFDDVRRPPGLALITSISEILDRPYKIHNSGSSMFGTIGGYNARETRTPEEIAEHYRLKADRVALQVKHKAERYEARNAAHAKVKEDRVTKRMTVKSDAYIKREKSRLAREEKRRLKNRDEREINRLETRDEGVKYHKNQIKRLKDKQQKQRDTELRRLSKRHARAEKNAWLVLKDEDRNRRKARALQQGT</sequence>
<dbReference type="Gene3D" id="3.40.50.150">
    <property type="entry name" value="Vaccinia Virus protein VP39"/>
    <property type="match status" value="1"/>
</dbReference>
<dbReference type="EMBL" id="LAZR01027284">
    <property type="protein sequence ID" value="KKL66199.1"/>
    <property type="molecule type" value="Genomic_DNA"/>
</dbReference>
<evidence type="ECO:0000313" key="2">
    <source>
        <dbReference type="EMBL" id="KKL66199.1"/>
    </source>
</evidence>
<comment type="caution">
    <text evidence="2">The sequence shown here is derived from an EMBL/GenBank/DDBJ whole genome shotgun (WGS) entry which is preliminary data.</text>
</comment>
<dbReference type="AlphaFoldDB" id="A0A0F9DWR5"/>
<protein>
    <submittedName>
        <fullName evidence="2">Uncharacterized protein</fullName>
    </submittedName>
</protein>
<reference evidence="2" key="1">
    <citation type="journal article" date="2015" name="Nature">
        <title>Complex archaea that bridge the gap between prokaryotes and eukaryotes.</title>
        <authorList>
            <person name="Spang A."/>
            <person name="Saw J.H."/>
            <person name="Jorgensen S.L."/>
            <person name="Zaremba-Niedzwiedzka K."/>
            <person name="Martijn J."/>
            <person name="Lind A.E."/>
            <person name="van Eijk R."/>
            <person name="Schleper C."/>
            <person name="Guy L."/>
            <person name="Ettema T.J."/>
        </authorList>
    </citation>
    <scope>NUCLEOTIDE SEQUENCE</scope>
</reference>
<dbReference type="SUPFAM" id="SSF53335">
    <property type="entry name" value="S-adenosyl-L-methionine-dependent methyltransferases"/>
    <property type="match status" value="1"/>
</dbReference>